<reference evidence="8" key="1">
    <citation type="submission" date="2020-07" db="EMBL/GenBank/DDBJ databases">
        <title>Multicomponent nature underlies the extraordinary mechanical properties of spider dragline silk.</title>
        <authorList>
            <person name="Kono N."/>
            <person name="Nakamura H."/>
            <person name="Mori M."/>
            <person name="Yoshida Y."/>
            <person name="Ohtoshi R."/>
            <person name="Malay A.D."/>
            <person name="Moran D.A.P."/>
            <person name="Tomita M."/>
            <person name="Numata K."/>
            <person name="Arakawa K."/>
        </authorList>
    </citation>
    <scope>NUCLEOTIDE SEQUENCE</scope>
</reference>
<dbReference type="GO" id="GO:0046872">
    <property type="term" value="F:metal ion binding"/>
    <property type="evidence" value="ECO:0007669"/>
    <property type="project" value="UniProtKB-KW"/>
</dbReference>
<evidence type="ECO:0000259" key="7">
    <source>
        <dbReference type="Pfam" id="PF00151"/>
    </source>
</evidence>
<dbReference type="OrthoDB" id="6425188at2759"/>
<dbReference type="GO" id="GO:0016042">
    <property type="term" value="P:lipid catabolic process"/>
    <property type="evidence" value="ECO:0007669"/>
    <property type="project" value="TreeGrafter"/>
</dbReference>
<dbReference type="CDD" id="cd00707">
    <property type="entry name" value="Pancreat_lipase_like"/>
    <property type="match status" value="1"/>
</dbReference>
<dbReference type="Pfam" id="PF00151">
    <property type="entry name" value="Lipase"/>
    <property type="match status" value="1"/>
</dbReference>
<feature type="active site" description="Charge relay system" evidence="4">
    <location>
        <position position="265"/>
    </location>
</feature>
<feature type="binding site" evidence="5">
    <location>
        <position position="195"/>
    </location>
    <ligand>
        <name>Ca(2+)</name>
        <dbReference type="ChEBI" id="CHEBI:29108"/>
    </ligand>
</feature>
<dbReference type="Gene3D" id="3.40.50.1820">
    <property type="entry name" value="alpha/beta hydrolase"/>
    <property type="match status" value="1"/>
</dbReference>
<feature type="binding site" evidence="5">
    <location>
        <position position="200"/>
    </location>
    <ligand>
        <name>Ca(2+)</name>
        <dbReference type="ChEBI" id="CHEBI:29108"/>
    </ligand>
</feature>
<keyword evidence="3" id="KW-0964">Secreted</keyword>
<evidence type="ECO:0000313" key="9">
    <source>
        <dbReference type="Proteomes" id="UP000887116"/>
    </source>
</evidence>
<protein>
    <submittedName>
        <fullName evidence="8">Pancreatic lipase-related protein 2</fullName>
    </submittedName>
</protein>
<dbReference type="SUPFAM" id="SSF53474">
    <property type="entry name" value="alpha/beta-Hydrolases"/>
    <property type="match status" value="1"/>
</dbReference>
<dbReference type="AlphaFoldDB" id="A0A8X6LD61"/>
<feature type="active site" description="Nucleophile" evidence="4">
    <location>
        <position position="158"/>
    </location>
</feature>
<dbReference type="InterPro" id="IPR029058">
    <property type="entry name" value="AB_hydrolase_fold"/>
</dbReference>
<evidence type="ECO:0000313" key="8">
    <source>
        <dbReference type="EMBL" id="GFR04102.1"/>
    </source>
</evidence>
<organism evidence="8 9">
    <name type="scientific">Trichonephila clavata</name>
    <name type="common">Joro spider</name>
    <name type="synonym">Nephila clavata</name>
    <dbReference type="NCBI Taxonomy" id="2740835"/>
    <lineage>
        <taxon>Eukaryota</taxon>
        <taxon>Metazoa</taxon>
        <taxon>Ecdysozoa</taxon>
        <taxon>Arthropoda</taxon>
        <taxon>Chelicerata</taxon>
        <taxon>Arachnida</taxon>
        <taxon>Araneae</taxon>
        <taxon>Araneomorphae</taxon>
        <taxon>Entelegynae</taxon>
        <taxon>Araneoidea</taxon>
        <taxon>Nephilidae</taxon>
        <taxon>Trichonephila</taxon>
    </lineage>
</organism>
<feature type="binding site" evidence="5">
    <location>
        <position position="192"/>
    </location>
    <ligand>
        <name>Ca(2+)</name>
        <dbReference type="ChEBI" id="CHEBI:29108"/>
    </ligand>
</feature>
<comment type="subcellular location">
    <subcellularLocation>
        <location evidence="1">Secreted</location>
    </subcellularLocation>
</comment>
<dbReference type="PANTHER" id="PTHR11610:SF185">
    <property type="entry name" value="LD47264P"/>
    <property type="match status" value="1"/>
</dbReference>
<gene>
    <name evidence="8" type="primary">Pnliprp2</name>
    <name evidence="8" type="ORF">TNCT_735121</name>
</gene>
<comment type="caution">
    <text evidence="8">The sequence shown here is derived from an EMBL/GenBank/DDBJ whole genome shotgun (WGS) entry which is preliminary data.</text>
</comment>
<dbReference type="GO" id="GO:0016298">
    <property type="term" value="F:lipase activity"/>
    <property type="evidence" value="ECO:0007669"/>
    <property type="project" value="InterPro"/>
</dbReference>
<dbReference type="PIRSF" id="PIRSF000865">
    <property type="entry name" value="Lipoprotein_lipase_LIPH"/>
    <property type="match status" value="1"/>
</dbReference>
<dbReference type="InterPro" id="IPR000734">
    <property type="entry name" value="TAG_lipase"/>
</dbReference>
<accession>A0A8X6LD61</accession>
<dbReference type="PANTHER" id="PTHR11610">
    <property type="entry name" value="LIPASE"/>
    <property type="match status" value="1"/>
</dbReference>
<dbReference type="PRINTS" id="PR00821">
    <property type="entry name" value="TAGLIPASE"/>
</dbReference>
<dbReference type="InterPro" id="IPR033906">
    <property type="entry name" value="Lipase_N"/>
</dbReference>
<proteinExistence type="inferred from homology"/>
<keyword evidence="9" id="KW-1185">Reference proteome</keyword>
<evidence type="ECO:0000256" key="3">
    <source>
        <dbReference type="ARBA" id="ARBA00022525"/>
    </source>
</evidence>
<dbReference type="InterPro" id="IPR016272">
    <property type="entry name" value="Lipase_LIPH"/>
</dbReference>
<name>A0A8X6LD61_TRICU</name>
<evidence type="ECO:0000256" key="5">
    <source>
        <dbReference type="PIRSR" id="PIRSR000865-2"/>
    </source>
</evidence>
<comment type="similarity">
    <text evidence="2 6">Belongs to the AB hydrolase superfamily. Lipase family.</text>
</comment>
<dbReference type="InterPro" id="IPR013818">
    <property type="entry name" value="Lipase"/>
</dbReference>
<evidence type="ECO:0000256" key="4">
    <source>
        <dbReference type="PIRSR" id="PIRSR000865-1"/>
    </source>
</evidence>
<dbReference type="EMBL" id="BMAO01005809">
    <property type="protein sequence ID" value="GFR04102.1"/>
    <property type="molecule type" value="Genomic_DNA"/>
</dbReference>
<sequence length="480" mass="54155">MLLFVEKTVCYHGLGCFSNGPPFYHPVYRPLSPPPQPPEVIKTMFLLYTRRNKHRPIFLTLKNVKKSTFDPSSLTRVIIHGFNDNQVLTSWFQRIKDVLLERADENVLIVDWTANNRLPYSVTVANSRVVGAQIAHFINYLYKTMGVSPESFHLIGHSLGAHVAGYAGERLHKLGRITGLDPAGPLFRNVPEEVRLDPSDAVFVDVIHSNPGPTLLQGYGTTEDMGDLDFFPGGGYPPGCDQTLVRSIVEDTPTEALANLVACRHLRAYEFFIYSFNRDGCLFVGTECSSWKDFLHGHCNCGHNGEKCAIMGIFAPSYTFPTGKHYTDRRLYLKVGPERPFCVHQYQVILHFHAFPSHHHHTYGIKSIDADIVVLGELEKLKASLHIDINLGETVQLKKFLLSSDRPLGEVRSAYATLGSDASHESGHYRDKSNIIIEKIEINYLYPLPKELTSSKLCRTLEEPDVHGRKRFIFSPNVCY</sequence>
<keyword evidence="5" id="KW-0106">Calcium</keyword>
<dbReference type="GO" id="GO:0005615">
    <property type="term" value="C:extracellular space"/>
    <property type="evidence" value="ECO:0007669"/>
    <property type="project" value="TreeGrafter"/>
</dbReference>
<evidence type="ECO:0000256" key="6">
    <source>
        <dbReference type="RuleBase" id="RU004262"/>
    </source>
</evidence>
<feature type="domain" description="Lipase" evidence="7">
    <location>
        <begin position="8"/>
        <end position="341"/>
    </location>
</feature>
<dbReference type="Proteomes" id="UP000887116">
    <property type="component" value="Unassembled WGS sequence"/>
</dbReference>
<evidence type="ECO:0000256" key="2">
    <source>
        <dbReference type="ARBA" id="ARBA00010701"/>
    </source>
</evidence>
<feature type="binding site" evidence="5">
    <location>
        <position position="197"/>
    </location>
    <ligand>
        <name>Ca(2+)</name>
        <dbReference type="ChEBI" id="CHEBI:29108"/>
    </ligand>
</feature>
<feature type="active site" description="Charge relay system" evidence="4">
    <location>
        <position position="181"/>
    </location>
</feature>
<evidence type="ECO:0000256" key="1">
    <source>
        <dbReference type="ARBA" id="ARBA00004613"/>
    </source>
</evidence>
<dbReference type="GO" id="GO:0052689">
    <property type="term" value="F:carboxylic ester hydrolase activity"/>
    <property type="evidence" value="ECO:0007669"/>
    <property type="project" value="InterPro"/>
</dbReference>
<keyword evidence="5" id="KW-0479">Metal-binding</keyword>